<dbReference type="GO" id="GO:0009317">
    <property type="term" value="C:acetyl-CoA carboxylase complex"/>
    <property type="evidence" value="ECO:0007669"/>
    <property type="project" value="InterPro"/>
</dbReference>
<dbReference type="InterPro" id="IPR000438">
    <property type="entry name" value="Acetyl_CoA_COase_Trfase_b_su"/>
</dbReference>
<comment type="similarity">
    <text evidence="2">Belongs to the ABC transporter superfamily.</text>
</comment>
<keyword evidence="16" id="KW-1185">Reference proteome</keyword>
<evidence type="ECO:0000256" key="3">
    <source>
        <dbReference type="ARBA" id="ARBA00011842"/>
    </source>
</evidence>
<evidence type="ECO:0000313" key="16">
    <source>
        <dbReference type="Proteomes" id="UP000076837"/>
    </source>
</evidence>
<dbReference type="InterPro" id="IPR029045">
    <property type="entry name" value="ClpP/crotonase-like_dom_sf"/>
</dbReference>
<dbReference type="GO" id="GO:0140359">
    <property type="term" value="F:ABC-type transporter activity"/>
    <property type="evidence" value="ECO:0007669"/>
    <property type="project" value="InterPro"/>
</dbReference>
<evidence type="ECO:0000256" key="4">
    <source>
        <dbReference type="ARBA" id="ARBA00022448"/>
    </source>
</evidence>
<feature type="domain" description="ABC transporter" evidence="12">
    <location>
        <begin position="522"/>
        <end position="749"/>
    </location>
</feature>
<reference evidence="15 16" key="1">
    <citation type="journal article" date="2016" name="Sci. Rep.">
        <title>Draft genome sequencing and secretome analysis of fungal phytopathogen Ascochyta rabiei provides insight into the necrotrophic effector repertoire.</title>
        <authorList>
            <person name="Verma S."/>
            <person name="Gazara R.K."/>
            <person name="Nizam S."/>
            <person name="Parween S."/>
            <person name="Chattopadhyay D."/>
            <person name="Verma P.K."/>
        </authorList>
    </citation>
    <scope>NUCLEOTIDE SEQUENCE [LARGE SCALE GENOMIC DNA]</scope>
    <source>
        <strain evidence="15 16">ArDII</strain>
    </source>
</reference>
<feature type="transmembrane region" description="Helical" evidence="11">
    <location>
        <begin position="1143"/>
        <end position="1164"/>
    </location>
</feature>
<protein>
    <recommendedName>
        <fullName evidence="17">ATP binding</fullName>
    </recommendedName>
</protein>
<dbReference type="InterPro" id="IPR003593">
    <property type="entry name" value="AAA+_ATPase"/>
</dbReference>
<evidence type="ECO:0000256" key="5">
    <source>
        <dbReference type="ARBA" id="ARBA00022692"/>
    </source>
</evidence>
<dbReference type="InterPro" id="IPR017871">
    <property type="entry name" value="ABC_transporter-like_CS"/>
</dbReference>
<dbReference type="PROSITE" id="PS50989">
    <property type="entry name" value="COA_CT_CTER"/>
    <property type="match status" value="1"/>
</dbReference>
<evidence type="ECO:0000256" key="1">
    <source>
        <dbReference type="ARBA" id="ARBA00004141"/>
    </source>
</evidence>
<dbReference type="GO" id="GO:0006633">
    <property type="term" value="P:fatty acid biosynthetic process"/>
    <property type="evidence" value="ECO:0007669"/>
    <property type="project" value="InterPro"/>
</dbReference>
<feature type="transmembrane region" description="Helical" evidence="11">
    <location>
        <begin position="486"/>
        <end position="509"/>
    </location>
</feature>
<feature type="transmembrane region" description="Helical" evidence="11">
    <location>
        <begin position="1709"/>
        <end position="1728"/>
    </location>
</feature>
<feature type="transmembrane region" description="Helical" evidence="11">
    <location>
        <begin position="410"/>
        <end position="429"/>
    </location>
</feature>
<keyword evidence="7" id="KW-0067">ATP-binding</keyword>
<evidence type="ECO:0008006" key="17">
    <source>
        <dbReference type="Google" id="ProtNLM"/>
    </source>
</evidence>
<feature type="transmembrane region" description="Helical" evidence="11">
    <location>
        <begin position="1089"/>
        <end position="1109"/>
    </location>
</feature>
<feature type="domain" description="CoA carboxyltransferase C-terminal" evidence="14">
    <location>
        <begin position="1423"/>
        <end position="1660"/>
    </location>
</feature>
<gene>
    <name evidence="15" type="ORF">ST47_g1341</name>
</gene>
<evidence type="ECO:0000313" key="15">
    <source>
        <dbReference type="EMBL" id="KZM27624.1"/>
    </source>
</evidence>
<feature type="transmembrane region" description="Helical" evidence="11">
    <location>
        <begin position="1918"/>
        <end position="1939"/>
    </location>
</feature>
<evidence type="ECO:0000256" key="10">
    <source>
        <dbReference type="SAM" id="MobiDB-lite"/>
    </source>
</evidence>
<organism evidence="15 16">
    <name type="scientific">Didymella rabiei</name>
    <name type="common">Chickpea ascochyta blight fungus</name>
    <name type="synonym">Mycosphaerella rabiei</name>
    <dbReference type="NCBI Taxonomy" id="5454"/>
    <lineage>
        <taxon>Eukaryota</taxon>
        <taxon>Fungi</taxon>
        <taxon>Dikarya</taxon>
        <taxon>Ascomycota</taxon>
        <taxon>Pezizomycotina</taxon>
        <taxon>Dothideomycetes</taxon>
        <taxon>Pleosporomycetidae</taxon>
        <taxon>Pleosporales</taxon>
        <taxon>Pleosporineae</taxon>
        <taxon>Didymellaceae</taxon>
        <taxon>Ascochyta</taxon>
    </lineage>
</organism>
<evidence type="ECO:0000256" key="8">
    <source>
        <dbReference type="ARBA" id="ARBA00022989"/>
    </source>
</evidence>
<dbReference type="InterPro" id="IPR027417">
    <property type="entry name" value="P-loop_NTPase"/>
</dbReference>
<dbReference type="InterPro" id="IPR050763">
    <property type="entry name" value="ABC_transporter_ATP-binding"/>
</dbReference>
<evidence type="ECO:0000256" key="7">
    <source>
        <dbReference type="ARBA" id="ARBA00022840"/>
    </source>
</evidence>
<feature type="transmembrane region" description="Helical" evidence="11">
    <location>
        <begin position="1884"/>
        <end position="1906"/>
    </location>
</feature>
<dbReference type="InterPro" id="IPR003439">
    <property type="entry name" value="ABC_transporter-like_ATP-bd"/>
</dbReference>
<feature type="transmembrane region" description="Helical" evidence="11">
    <location>
        <begin position="967"/>
        <end position="993"/>
    </location>
</feature>
<dbReference type="GO" id="GO:0016020">
    <property type="term" value="C:membrane"/>
    <property type="evidence" value="ECO:0007669"/>
    <property type="project" value="UniProtKB-SubCell"/>
</dbReference>
<comment type="subunit">
    <text evidence="3">Acetyl-CoA carboxylase is a heterohexamer composed of biotin carboxyl carrier protein, biotin carboxylase and 2 subunits each of ACCase subunit alpha and ACCase plastid-coded subunit beta (accD).</text>
</comment>
<dbReference type="PROSITE" id="PS00211">
    <property type="entry name" value="ABC_TRANSPORTER_1"/>
    <property type="match status" value="1"/>
</dbReference>
<feature type="transmembrane region" description="Helical" evidence="11">
    <location>
        <begin position="1766"/>
        <end position="1786"/>
    </location>
</feature>
<dbReference type="EMBL" id="JYNV01000060">
    <property type="protein sequence ID" value="KZM27624.1"/>
    <property type="molecule type" value="Genomic_DNA"/>
</dbReference>
<dbReference type="STRING" id="5454.A0A163LAL9"/>
<dbReference type="Pfam" id="PF01039">
    <property type="entry name" value="Carboxyl_trans"/>
    <property type="match status" value="1"/>
</dbReference>
<feature type="domain" description="CoA carboxyltransferase N-terminal" evidence="13">
    <location>
        <begin position="1155"/>
        <end position="1424"/>
    </location>
</feature>
<keyword evidence="5 11" id="KW-0812">Transmembrane</keyword>
<feature type="region of interest" description="Disordered" evidence="10">
    <location>
        <begin position="1"/>
        <end position="24"/>
    </location>
</feature>
<dbReference type="GO" id="GO:0003989">
    <property type="term" value="F:acetyl-CoA carboxylase activity"/>
    <property type="evidence" value="ECO:0007669"/>
    <property type="project" value="InterPro"/>
</dbReference>
<dbReference type="Pfam" id="PF00005">
    <property type="entry name" value="ABC_tran"/>
    <property type="match status" value="1"/>
</dbReference>
<name>A0A163LAL9_DIDRA</name>
<feature type="transmembrane region" description="Helical" evidence="11">
    <location>
        <begin position="1971"/>
        <end position="1991"/>
    </location>
</feature>
<keyword evidence="4" id="KW-0813">Transport</keyword>
<feature type="transmembrane region" description="Helical" evidence="11">
    <location>
        <begin position="1055"/>
        <end position="1077"/>
    </location>
</feature>
<dbReference type="Proteomes" id="UP000076837">
    <property type="component" value="Unassembled WGS sequence"/>
</dbReference>
<dbReference type="PROSITE" id="PS50980">
    <property type="entry name" value="COA_CT_NTER"/>
    <property type="match status" value="1"/>
</dbReference>
<keyword evidence="6" id="KW-0547">Nucleotide-binding</keyword>
<feature type="transmembrane region" description="Helical" evidence="11">
    <location>
        <begin position="1740"/>
        <end position="1760"/>
    </location>
</feature>
<proteinExistence type="inferred from homology"/>
<feature type="transmembrane region" description="Helical" evidence="11">
    <location>
        <begin position="817"/>
        <end position="838"/>
    </location>
</feature>
<feature type="transmembrane region" description="Helical" evidence="11">
    <location>
        <begin position="383"/>
        <end position="404"/>
    </location>
</feature>
<dbReference type="InterPro" id="IPR034733">
    <property type="entry name" value="AcCoA_carboxyl_beta"/>
</dbReference>
<evidence type="ECO:0000256" key="9">
    <source>
        <dbReference type="ARBA" id="ARBA00023136"/>
    </source>
</evidence>
<comment type="subcellular location">
    <subcellularLocation>
        <location evidence="1">Membrane</location>
        <topology evidence="1">Multi-pass membrane protein</topology>
    </subcellularLocation>
</comment>
<dbReference type="Pfam" id="PF13732">
    <property type="entry name" value="DrrA1-3_C"/>
    <property type="match status" value="1"/>
</dbReference>
<dbReference type="PROSITE" id="PS50893">
    <property type="entry name" value="ABC_TRANSPORTER_2"/>
    <property type="match status" value="1"/>
</dbReference>
<evidence type="ECO:0000256" key="2">
    <source>
        <dbReference type="ARBA" id="ARBA00005417"/>
    </source>
</evidence>
<feature type="transmembrane region" description="Helical" evidence="11">
    <location>
        <begin position="1014"/>
        <end position="1035"/>
    </location>
</feature>
<keyword evidence="8 11" id="KW-1133">Transmembrane helix</keyword>
<evidence type="ECO:0000259" key="12">
    <source>
        <dbReference type="PROSITE" id="PS50893"/>
    </source>
</evidence>
<dbReference type="Pfam" id="PF12698">
    <property type="entry name" value="ABC2_membrane_3"/>
    <property type="match status" value="1"/>
</dbReference>
<dbReference type="InterPro" id="IPR025302">
    <property type="entry name" value="DrrA1/2-like_C"/>
</dbReference>
<dbReference type="Gene3D" id="3.40.50.300">
    <property type="entry name" value="P-loop containing nucleotide triphosphate hydrolases"/>
    <property type="match status" value="1"/>
</dbReference>
<feature type="transmembrane region" description="Helical" evidence="11">
    <location>
        <begin position="455"/>
        <end position="474"/>
    </location>
</feature>
<dbReference type="PANTHER" id="PTHR42711:SF5">
    <property type="entry name" value="ABC TRANSPORTER ATP-BINDING PROTEIN NATA"/>
    <property type="match status" value="1"/>
</dbReference>
<dbReference type="GO" id="GO:0016887">
    <property type="term" value="F:ATP hydrolysis activity"/>
    <property type="evidence" value="ECO:0007669"/>
    <property type="project" value="InterPro"/>
</dbReference>
<dbReference type="SMART" id="SM00382">
    <property type="entry name" value="AAA"/>
    <property type="match status" value="1"/>
</dbReference>
<dbReference type="InterPro" id="IPR013525">
    <property type="entry name" value="ABC2_TM"/>
</dbReference>
<evidence type="ECO:0000259" key="14">
    <source>
        <dbReference type="PROSITE" id="PS50989"/>
    </source>
</evidence>
<dbReference type="PANTHER" id="PTHR42711">
    <property type="entry name" value="ABC TRANSPORTER ATP-BINDING PROTEIN"/>
    <property type="match status" value="1"/>
</dbReference>
<dbReference type="PRINTS" id="PR01070">
    <property type="entry name" value="ACCCTRFRASEB"/>
</dbReference>
<evidence type="ECO:0000259" key="13">
    <source>
        <dbReference type="PROSITE" id="PS50980"/>
    </source>
</evidence>
<keyword evidence="9 11" id="KW-0472">Membrane</keyword>
<evidence type="ECO:0000256" key="6">
    <source>
        <dbReference type="ARBA" id="ARBA00022741"/>
    </source>
</evidence>
<accession>A0A163LAL9</accession>
<dbReference type="Gene3D" id="3.90.226.10">
    <property type="entry name" value="2-enoyl-CoA Hydratase, Chain A, domain 1"/>
    <property type="match status" value="2"/>
</dbReference>
<dbReference type="SUPFAM" id="SSF52540">
    <property type="entry name" value="P-loop containing nucleoside triphosphate hydrolases"/>
    <property type="match status" value="1"/>
</dbReference>
<dbReference type="GO" id="GO:0005524">
    <property type="term" value="F:ATP binding"/>
    <property type="evidence" value="ECO:0007669"/>
    <property type="project" value="UniProtKB-KW"/>
</dbReference>
<feature type="transmembrane region" description="Helical" evidence="11">
    <location>
        <begin position="1679"/>
        <end position="1697"/>
    </location>
</feature>
<sequence>MPLRRPSPVDGGSMHARSRRHRTDRQLRISVLPQQLQGCRQNGVVDPLVAGAHHLQHRPRHEHQTPAVGIFESHPRILLPVRILGADGFVPCFPQPLNYLVHRRLAGEVEHQQVVLRRRRARASVFVGREFEVIVRIRQTQHDSVVPGMTGEPVELWQSQTVAIERNHVVEPVVRTVMFREDGCQPPDGSSLQLQAIILRKRRLGHELRPGEQHRQFSGLRLHRAIGPVQQRLLRGTHPFTGEDLTEARNRHVRPVLESNGDVRPDVRLAVHDPPRFAFHIPRSVLPDTDDCTLLHRIAPDRFAPLRSHAVATILAHLHDQAGLFEHQLFDHHAKPLPLPEPYPPARPRSGTIAAHRTRRFLQNEETFRHWLPNWRTRRRRRVLVVALAVLFTTMVAVSTACLFNPLFAVAWPVLTLLFLPTWSSLQIVSGRQGDAPRQALDEWEIQQRNDARSVGLSVTQTLVFIVAIFLIFTSSVQWNVERLPYTGGLLALTAMLIGACTPAMILSAPLDRWEGPMSATLTIDGISKRYGDVVALDNLSFEVRPGEIFGFVGSNGAGKTTTMRIALGVLGADSGEVRLGGKPVDLDVRRTIGYMPEERGLYPKMKVGAQLSYLAELHGLSKADAHAATERWTERLGIAERVKDTVDSLSLGNQQRVQLAAALVHDPSVLVLDEPFSGLDPVAVDVMSDVLVEKARTGVPVIFSSHQLDLVERLCDRVGIISRGSMREIGTVDELRGKGDGRIEVFAPDAPVGWAHHLIGVTTLSHLDGRTLLSVDGTADDQQILHAALKTGPVHEFTLRRPSLTDLFREISKKSFVISNVIILVAIIGGIIAFSLFSGGDEDKSKIGLVGNQSLSATMVSIGDTLGNPVTVTEVSDDGTARDQVKDGDLDVAVIAGSGGGVTVVTKKEVATNLRAVIESSVAQQAQSNALSAAGIDPAQLAEATSTAVVTIDAIDPPDPEQGQRIAMSIAAVVLLYMQILLFGTYVAMGVVEEKSSRVVELLLSTLRPLQLLWGKVLGIGAVGLMQMAAYAVAGVATGLATGVLTVTGTAIGVLFGTLGWFILGFLFFAVLYAAAGSMVSRQEDVNATAMPLALLVMAMVSVAFVSVSNPEGTLSNVLSWIPPFSAILMPLRISAGVASPFQIVGTILLMLVVTAALSMIAAKIYQRSILRIGKVHPGRGAAYLEDVVRISAEELLTAVLDPESFVSWDSPPVDVGPGAKYAEDLAKAREKSGVDESVVTGVGTVRGRRVAVIACEFSFLAGSIGVAAAERIVTAVERATAEQLPLLASPTSGGTRMQEGTVAFVQMVKIAAAVAVHKAAHLPYLVYLRNPTTGGVFASWGSLGHITVAEPGALVGFLGPRVYESLYGEKFPDGIQTSENLYRNGVIDGVVPVDRLRLLVNRALCVLTDPPSPAATDPIPSPEIPDVPAWQSVMLSRRADRPGIRQLLRHAATEQVPLSGTGQGETDKTILLSLARFRGFPCILLGQDRSGQSALTTMGPAALREARRGMKLAEELQLPLVLVIDTLGASLSKEAEERGLAPEIARCIADLVTLKTPTVSVLLGQGTGGGALALLPADRVLAAQNGWLAPLPPEGASAIVHRDISHAPEMAAAQGIRSLDLLRDGVVDAIIPETPDAADEPVEFSKRVGAAIAHELFVLAEESDTDRHYDRAALARFELFLFAGIATVLITRAYLAATGYPQIGGGALHIAHVLWGGLLMAVAIVATAITEGSRTRDLATLVGGIGFGLFIDEVGKFVTADVDYFYQPAIAIMYVVFVLFYLAAREVVIRRGMNDRHRLAIGARALSDLALGQLDEIQYNHALRVLDGVEDRSLTDLVDSIKAGLHSQTPPTGGIESKITRGRNAFFHRAEELLRHRVVRRLVLTLFVLQALLAIVQVIYALVSENVVEADDVSDLVVQISTVTTGVLVVLGVWFLFRGPYLRALRLLRASLIVSLLVTQVYLFTQDQFGALFGFAVSLFMLATLRIAIRSEEAAAALPQ</sequence>
<feature type="transmembrane region" description="Helical" evidence="11">
    <location>
        <begin position="1946"/>
        <end position="1965"/>
    </location>
</feature>
<dbReference type="SUPFAM" id="SSF52096">
    <property type="entry name" value="ClpP/crotonase"/>
    <property type="match status" value="2"/>
</dbReference>
<dbReference type="InterPro" id="IPR011762">
    <property type="entry name" value="COA_CT_N"/>
</dbReference>
<comment type="caution">
    <text evidence="15">The sequence shown here is derived from an EMBL/GenBank/DDBJ whole genome shotgun (WGS) entry which is preliminary data.</text>
</comment>
<dbReference type="InterPro" id="IPR011763">
    <property type="entry name" value="COA_CT_C"/>
</dbReference>
<evidence type="ECO:0000256" key="11">
    <source>
        <dbReference type="SAM" id="Phobius"/>
    </source>
</evidence>